<feature type="region of interest" description="Disordered" evidence="1">
    <location>
        <begin position="2423"/>
        <end position="2443"/>
    </location>
</feature>
<protein>
    <submittedName>
        <fullName evidence="4">LINE-1 retrotransposable element ORF2 protein (ORF2p) (Long interspersed element-1) (L1) (Retrovirus-related Pol polyprotein LINE-1)</fullName>
    </submittedName>
</protein>
<reference evidence="4 5" key="2">
    <citation type="submission" date="2024-05" db="EMBL/GenBank/DDBJ databases">
        <authorList>
            <person name="Chen Y."/>
            <person name="Shah S."/>
            <person name="Dougan E. K."/>
            <person name="Thang M."/>
            <person name="Chan C."/>
        </authorList>
    </citation>
    <scope>NUCLEOTIDE SEQUENCE [LARGE SCALE GENOMIC DNA]</scope>
</reference>
<dbReference type="SUPFAM" id="SSF56672">
    <property type="entry name" value="DNA/RNA polymerases"/>
    <property type="match status" value="1"/>
</dbReference>
<dbReference type="SUPFAM" id="SSF54001">
    <property type="entry name" value="Cysteine proteinases"/>
    <property type="match status" value="1"/>
</dbReference>
<dbReference type="Gene3D" id="3.90.70.80">
    <property type="match status" value="1"/>
</dbReference>
<dbReference type="SUPFAM" id="SSF56219">
    <property type="entry name" value="DNase I-like"/>
    <property type="match status" value="1"/>
</dbReference>
<feature type="region of interest" description="Disordered" evidence="1">
    <location>
        <begin position="795"/>
        <end position="929"/>
    </location>
</feature>
<evidence type="ECO:0000313" key="5">
    <source>
        <dbReference type="Proteomes" id="UP001152797"/>
    </source>
</evidence>
<feature type="compositionally biased region" description="Low complexity" evidence="1">
    <location>
        <begin position="822"/>
        <end position="834"/>
    </location>
</feature>
<dbReference type="InterPro" id="IPR003323">
    <property type="entry name" value="OTU_dom"/>
</dbReference>
<evidence type="ECO:0000256" key="1">
    <source>
        <dbReference type="SAM" id="MobiDB-lite"/>
    </source>
</evidence>
<dbReference type="Pfam" id="PF00078">
    <property type="entry name" value="RVT_1"/>
    <property type="match status" value="1"/>
</dbReference>
<dbReference type="InterPro" id="IPR036691">
    <property type="entry name" value="Endo/exonu/phosph_ase_sf"/>
</dbReference>
<dbReference type="Pfam" id="PF02338">
    <property type="entry name" value="OTU"/>
    <property type="match status" value="1"/>
</dbReference>
<keyword evidence="5" id="KW-1185">Reference proteome</keyword>
<feature type="region of interest" description="Disordered" evidence="1">
    <location>
        <begin position="555"/>
        <end position="598"/>
    </location>
</feature>
<reference evidence="3" key="1">
    <citation type="submission" date="2022-10" db="EMBL/GenBank/DDBJ databases">
        <authorList>
            <person name="Chen Y."/>
            <person name="Dougan E. K."/>
            <person name="Chan C."/>
            <person name="Rhodes N."/>
            <person name="Thang M."/>
        </authorList>
    </citation>
    <scope>NUCLEOTIDE SEQUENCE</scope>
</reference>
<dbReference type="InterPro" id="IPR043502">
    <property type="entry name" value="DNA/RNA_pol_sf"/>
</dbReference>
<feature type="compositionally biased region" description="Gly residues" evidence="1">
    <location>
        <begin position="2423"/>
        <end position="2435"/>
    </location>
</feature>
<feature type="compositionally biased region" description="Low complexity" evidence="1">
    <location>
        <begin position="795"/>
        <end position="808"/>
    </location>
</feature>
<feature type="compositionally biased region" description="Polar residues" evidence="1">
    <location>
        <begin position="866"/>
        <end position="900"/>
    </location>
</feature>
<feature type="region of interest" description="Disordered" evidence="1">
    <location>
        <begin position="1313"/>
        <end position="1349"/>
    </location>
</feature>
<dbReference type="CDD" id="cd22744">
    <property type="entry name" value="OTU"/>
    <property type="match status" value="1"/>
</dbReference>
<dbReference type="InterPro" id="IPR038765">
    <property type="entry name" value="Papain-like_cys_pep_sf"/>
</dbReference>
<gene>
    <name evidence="3" type="ORF">C1SCF055_LOCUS43734</name>
</gene>
<sequence>MVPGALVAHRTCPLGTPGFSRNSLAWSSHGGKPGAQRPSAAQKPLQDLQDMLDVDLSAHSFIMCLVWLFSANPSFTIFTQKPSRRARKKFTKPKNRHVSRRWAGTCRWIGKRRHKVVNKRYRLLGKHAAWIRLKAIRNARLTRRSAFCVTGKSSQQIASTASRGLMGCSRFWFLLGTILNHPVVQFGRLWFSGNRQYSLGTTVFNFICKLGNWNPWNAQRVGEASNPGPGPGGSRSTERKRKEQTASQEADVSLATELLHVMESFNPELMNRASVIAGNMPMDSNESKTRRVTFADPEQFPPLPSGTERRVRSQAYELDQAMTVAVVTPGRQVGVPVAALTGGRWELMKYTHGQILVGHLRVSEELARKVCGVSGLRGLFATVLTKEIRPQVAWLPKPKGFTTEAYFRAALEKSKTENCPLALRQGGGNDIGLVGGDPLKFNPGRRQSWDMYGVPTFWEHRDVHQFLSQEGWKSLEVRNRAKRRGQHVWVFHASPPPFQDKTVDSTWSYANHDNSCHITILRESPKPRKDASSTAVPAPRKKWVAPEFVAHVDDFDSETAINQSESKDDSGKARDRSHRRKPPGGKGKTPDSEASAVDPDLLLLKRAPGWSIKDEGGTGDCGFRSAARCLATWQKKVWDKEETVVSEASRLRTMAVGHLVKHSTHFKPFWSVDSQELPVHRDNQPAAQDYEEFCMLASRKNYWCEGFLLQALARRLQTHIISFVWDSQDQNWHRFLIPPHEDHVSSGCAHPICLVLKGGHYRALIPSDPKQDIPKGWFQATAAFPRGALRAGAKSSSLSVPASSPCHSQQQQLRPGSNHAHSPGLSLGPSSGCSGRERKPNVNGATAECTGGEPGSALDLPPETPVKQTSIKSFFQPQHTMPPSIQGSADLNIPSSSSIGHNRKRKRPTDGTQTERERAPDSHLTIPDSTVPAARSLNLVQAFSSVAGSAPASHNPDPPQDRHDGSQHARPRSWHRTQIGQLWWSCDICDFKVYWVPGVSSHSDARRRHLIEKHEFAPTAIPKLKAPKLDESVSARYYKQRWAALLEICAEWAWPGMHSLTKAKLSWKCSKCDSGRILSSQVAAQVCPAYEGNHEAIPSLAARKKLWQAWYDEARNSVHISKTEAAKRRVALRVQNKAARQAAWDESASAAKRLQPFRGLPLINADRSQLTWWHCPMCDYTVKHGHPRRSDAKAKHLKEVHQSNNILLDKNKNDSLANPARLVRAADALDARWKRMHELIKNGPWAGAHLLELEPAYYREYVSKAGKPWSRAMYRCRKCSMVVSLSDYVTAVCRLAEKPPPLSERKAIWKTLRKQTVQRTKKPPKSKRRVHPARGVRIGEAQHPGPSRSMAKYKTHDFKVWSVNICSWRANGTALLDSARDEDVTAILLQETNVSDISAPSFSHQLLRAGWHHSHLPPPDRHRKGGVAILTREPCSLVQIAAIQEGFGQFVCAEVIGLQRPFFLGSIYRHASDLQFEIFHHVSSFLEANNGKEWILAMDANASMEAGIVPDTFSRFGGVCSSCARHTTVPIDGIWHSAGLPVLTSQELPSPSDHTIAEISFNLTVAGRNFQHLRFTHTPKLSPDVNADFVGSAVPWEDVACTSDTWQSALTDVNLAWDLWSRNAESWLQAHGVLVSEKAERRLGSIPTLTSSAHRIASMQSIQERQLRRHIRRLDEALVMSRKGSLIPSKLFHNIFRGCSDSDEKNAVSSRLWGVARKKSMERLTALIQTQQKAAVQKWRDRVHTVPGACRWLRQELATPYTVRHEQGDIIGSKPAAVCALRSFWKPIFGQAADACNVQTFFDHYDMDFPHSAFEEPLPPLTAERIFKALRKMKGRAGGPDGWSPDLLLHLPAEAVCRLAEFLQSCESQGTWPRAMYHWVVKYIPKKKGNGPPPLGGVRPICVGPVLYRVWSSVRLSDLQSHLTSLYDFHQVRDVYQCLLSLHQEFPPEDFPFGLCLDFEKCFDSIDSGLCVALLRRLHIPAAVCDLLSSQWSLHQRWVSFADCVAPRPLGSVLGLPQGDPWSPACLTLCLMLPLRKQLRLVPQSTAFLFLDDRTLLARTVGALREAQAVWAEFSRLTRAKTHEGKSQVWARTEAAFAAFEAHGWSPRFQVEVLGVSVGLCGRGISPSETLRFQKAHRLARRLAVLPCSHSFKSSLVSLVLSPLVSWGSLLGGRVPSVAEVSSFRTLARCAVKGYEGGHESVDLQQVLLLGHTSDLLFVSVQRVLKAFHVWRASHPLVPAVRPSGFLSCFSRAVSRLGGAVVGPGVFRFGSFAWDSSSPVGFVSGYAHCLRQFWRLSRARVWLNSRRNDARIARESNLVLTSALLDRLRQVSLSVDGHARQVMCGGLSTTAHSSAPPNFCFCCYLVQSTDHIWWHCPVFSHLRVVPRPSSSCVARLGWGGGGANRISFGSSVLFAVPSLPLNGKGGGGGPGGGGPPQEPPDDC</sequence>
<dbReference type="Pfam" id="PF03372">
    <property type="entry name" value="Exo_endo_phos"/>
    <property type="match status" value="1"/>
</dbReference>
<evidence type="ECO:0000313" key="4">
    <source>
        <dbReference type="EMBL" id="CAL4806532.1"/>
    </source>
</evidence>
<name>A0A9P1GQX5_9DINO</name>
<dbReference type="GO" id="GO:0003824">
    <property type="term" value="F:catalytic activity"/>
    <property type="evidence" value="ECO:0007669"/>
    <property type="project" value="InterPro"/>
</dbReference>
<dbReference type="EMBL" id="CAMXCT030006737">
    <property type="protein sequence ID" value="CAL4806532.1"/>
    <property type="molecule type" value="Genomic_DNA"/>
</dbReference>
<dbReference type="OrthoDB" id="421040at2759"/>
<proteinExistence type="predicted"/>
<feature type="domain" description="Reverse transcriptase" evidence="2">
    <location>
        <begin position="1865"/>
        <end position="2118"/>
    </location>
</feature>
<feature type="compositionally biased region" description="Basic and acidic residues" evidence="1">
    <location>
        <begin position="565"/>
        <end position="574"/>
    </location>
</feature>
<feature type="region of interest" description="Disordered" evidence="1">
    <location>
        <begin position="520"/>
        <end position="539"/>
    </location>
</feature>
<feature type="region of interest" description="Disordered" evidence="1">
    <location>
        <begin position="946"/>
        <end position="972"/>
    </location>
</feature>
<dbReference type="EMBL" id="CAMXCT010006737">
    <property type="protein sequence ID" value="CAI4019220.1"/>
    <property type="molecule type" value="Genomic_DNA"/>
</dbReference>
<dbReference type="PROSITE" id="PS50878">
    <property type="entry name" value="RT_POL"/>
    <property type="match status" value="1"/>
</dbReference>
<comment type="caution">
    <text evidence="3">The sequence shown here is derived from an EMBL/GenBank/DDBJ whole genome shotgun (WGS) entry which is preliminary data.</text>
</comment>
<dbReference type="InterPro" id="IPR000477">
    <property type="entry name" value="RT_dom"/>
</dbReference>
<dbReference type="EMBL" id="CAMXCT020006737">
    <property type="protein sequence ID" value="CAL1172595.1"/>
    <property type="molecule type" value="Genomic_DNA"/>
</dbReference>
<evidence type="ECO:0000313" key="3">
    <source>
        <dbReference type="EMBL" id="CAI4019220.1"/>
    </source>
</evidence>
<dbReference type="InterPro" id="IPR005135">
    <property type="entry name" value="Endo/exonuclease/phosphatase"/>
</dbReference>
<accession>A0A9P1GQX5</accession>
<feature type="region of interest" description="Disordered" evidence="1">
    <location>
        <begin position="219"/>
        <end position="250"/>
    </location>
</feature>
<organism evidence="3">
    <name type="scientific">Cladocopium goreaui</name>
    <dbReference type="NCBI Taxonomy" id="2562237"/>
    <lineage>
        <taxon>Eukaryota</taxon>
        <taxon>Sar</taxon>
        <taxon>Alveolata</taxon>
        <taxon>Dinophyceae</taxon>
        <taxon>Suessiales</taxon>
        <taxon>Symbiodiniaceae</taxon>
        <taxon>Cladocopium</taxon>
    </lineage>
</organism>
<feature type="compositionally biased region" description="Basic residues" evidence="1">
    <location>
        <begin position="1319"/>
        <end position="1334"/>
    </location>
</feature>
<evidence type="ECO:0000259" key="2">
    <source>
        <dbReference type="PROSITE" id="PS50878"/>
    </source>
</evidence>
<dbReference type="Gene3D" id="3.60.10.10">
    <property type="entry name" value="Endonuclease/exonuclease/phosphatase"/>
    <property type="match status" value="1"/>
</dbReference>
<dbReference type="Proteomes" id="UP001152797">
    <property type="component" value="Unassembled WGS sequence"/>
</dbReference>